<dbReference type="InterPro" id="IPR000531">
    <property type="entry name" value="Beta-barrel_TonB"/>
</dbReference>
<evidence type="ECO:0000256" key="6">
    <source>
        <dbReference type="ARBA" id="ARBA00023136"/>
    </source>
</evidence>
<sequence>MINKNKVAFKLSALTLAFSVAFNGVAQEQSDAGTNKTSTNETSTNEISADEANKQDDAYNQRMLIIGAREKLNTEAGSATVIDEEALEKFEYDDIHRILAQVPGINIRQEDGYGLRPNIGFRGVTPERSKKINILEDGILIGPAPYSAPAAYYFPMVSRLTSVEVFKGPSAILYGPNTVAGTLNLQTRQISGYSEGMIDLSVGSDGYRKTHGYVMQSKGNLGFLFEGLNTQTDGFKELPDGADTGFDKNDFITKVRYDLNGQDYDQVFEVKLGYADEVSDETYLGLTDADFAVNPYRRYAATQLGKMDWEHEQFQFNHFLEGKSFDLTTRVYRNNFERAWRKINNFRQSGNPATQRSLQEILQSPEDGINAIYYQVLTGEKDSEGLFEQLLIGTNDRSFYSQGVQSDLRWKLDWADLSHDLKIGIRYHEDEIERNHTEDSFDMRSGQLVSTGNSTELTTANTELSEVWSVYLQDTLNFDEWEFTFGIRGEFIDSFYQNNLAGQENDWLKKSTTVWLPGASVFYSLDSQSGLFMGVHRGFIPTSPKQAPEIDIEESINLELGYRYHSPNTQVDLVGFMSDFKNLTESCTASTSSACFSIIDQQFNAGKVDVYGLEASFAHRFGLTKSIDFPFSVVYTYTNAEFQETFSSDFALWGNVTAGDPVPYLPENQLTISFGLEAAKWRTNLLARYTNSMFEAAGTDVALSGVSTDSLMVVDFSAAYDFTKFGSLYLKVDNLSDETKIISRRPFGARPSKPRQVFLGYKYRW</sequence>
<reference evidence="14 15" key="1">
    <citation type="submission" date="2019-07" db="EMBL/GenBank/DDBJ databases">
        <title>Draft genome for Aliikangiella sp. M105.</title>
        <authorList>
            <person name="Wang G."/>
        </authorList>
    </citation>
    <scope>NUCLEOTIDE SEQUENCE [LARGE SCALE GENOMIC DNA]</scope>
    <source>
        <strain evidence="14 15">M105</strain>
    </source>
</reference>
<keyword evidence="11" id="KW-0732">Signal</keyword>
<evidence type="ECO:0000256" key="4">
    <source>
        <dbReference type="ARBA" id="ARBA00022692"/>
    </source>
</evidence>
<evidence type="ECO:0000256" key="2">
    <source>
        <dbReference type="ARBA" id="ARBA00022448"/>
    </source>
</evidence>
<comment type="caution">
    <text evidence="14">The sequence shown here is derived from an EMBL/GenBank/DDBJ whole genome shotgun (WGS) entry which is preliminary data.</text>
</comment>
<protein>
    <submittedName>
        <fullName evidence="14">TonB-dependent receptor</fullName>
    </submittedName>
</protein>
<dbReference type="OrthoDB" id="9760494at2"/>
<evidence type="ECO:0000256" key="5">
    <source>
        <dbReference type="ARBA" id="ARBA00023077"/>
    </source>
</evidence>
<dbReference type="Pfam" id="PF07715">
    <property type="entry name" value="Plug"/>
    <property type="match status" value="1"/>
</dbReference>
<evidence type="ECO:0000256" key="9">
    <source>
        <dbReference type="RuleBase" id="RU003357"/>
    </source>
</evidence>
<evidence type="ECO:0000256" key="8">
    <source>
        <dbReference type="PROSITE-ProRule" id="PRU01360"/>
    </source>
</evidence>
<dbReference type="PANTHER" id="PTHR30442:SF0">
    <property type="entry name" value="FE(3+) DICITRATE TRANSPORT PROTEIN FECA"/>
    <property type="match status" value="1"/>
</dbReference>
<keyword evidence="15" id="KW-1185">Reference proteome</keyword>
<dbReference type="RefSeq" id="WP_142932083.1">
    <property type="nucleotide sequence ID" value="NZ_ML660165.1"/>
</dbReference>
<keyword evidence="6 8" id="KW-0472">Membrane</keyword>
<dbReference type="GO" id="GO:0009279">
    <property type="term" value="C:cell outer membrane"/>
    <property type="evidence" value="ECO:0007669"/>
    <property type="project" value="UniProtKB-SubCell"/>
</dbReference>
<dbReference type="GO" id="GO:0033214">
    <property type="term" value="P:siderophore-iron import into cell"/>
    <property type="evidence" value="ECO:0007669"/>
    <property type="project" value="TreeGrafter"/>
</dbReference>
<evidence type="ECO:0000256" key="10">
    <source>
        <dbReference type="SAM" id="MobiDB-lite"/>
    </source>
</evidence>
<dbReference type="Proteomes" id="UP000315439">
    <property type="component" value="Unassembled WGS sequence"/>
</dbReference>
<keyword evidence="3 8" id="KW-1134">Transmembrane beta strand</keyword>
<dbReference type="PANTHER" id="PTHR30442">
    <property type="entry name" value="IRON III DICITRATE TRANSPORT PROTEIN FECA"/>
    <property type="match status" value="1"/>
</dbReference>
<evidence type="ECO:0000259" key="13">
    <source>
        <dbReference type="Pfam" id="PF07715"/>
    </source>
</evidence>
<organism evidence="14 15">
    <name type="scientific">Aliikangiella coralliicola</name>
    <dbReference type="NCBI Taxonomy" id="2592383"/>
    <lineage>
        <taxon>Bacteria</taxon>
        <taxon>Pseudomonadati</taxon>
        <taxon>Pseudomonadota</taxon>
        <taxon>Gammaproteobacteria</taxon>
        <taxon>Oceanospirillales</taxon>
        <taxon>Pleioneaceae</taxon>
        <taxon>Aliikangiella</taxon>
    </lineage>
</organism>
<evidence type="ECO:0000313" key="14">
    <source>
        <dbReference type="EMBL" id="TQV87091.1"/>
    </source>
</evidence>
<keyword evidence="2 8" id="KW-0813">Transport</keyword>
<gene>
    <name evidence="14" type="ORF">FLL46_14900</name>
</gene>
<proteinExistence type="inferred from homology"/>
<accession>A0A545UC92</accession>
<feature type="signal peptide" evidence="11">
    <location>
        <begin position="1"/>
        <end position="26"/>
    </location>
</feature>
<feature type="region of interest" description="Disordered" evidence="10">
    <location>
        <begin position="28"/>
        <end position="53"/>
    </location>
</feature>
<comment type="similarity">
    <text evidence="8 9">Belongs to the TonB-dependent receptor family.</text>
</comment>
<evidence type="ECO:0000256" key="3">
    <source>
        <dbReference type="ARBA" id="ARBA00022452"/>
    </source>
</evidence>
<dbReference type="EMBL" id="VIKS01000009">
    <property type="protein sequence ID" value="TQV87091.1"/>
    <property type="molecule type" value="Genomic_DNA"/>
</dbReference>
<feature type="domain" description="TonB-dependent receptor-like beta-barrel" evidence="12">
    <location>
        <begin position="251"/>
        <end position="735"/>
    </location>
</feature>
<feature type="compositionally biased region" description="Low complexity" evidence="10">
    <location>
        <begin position="34"/>
        <end position="46"/>
    </location>
</feature>
<dbReference type="InterPro" id="IPR036942">
    <property type="entry name" value="Beta-barrel_TonB_sf"/>
</dbReference>
<dbReference type="PROSITE" id="PS52016">
    <property type="entry name" value="TONB_DEPENDENT_REC_3"/>
    <property type="match status" value="1"/>
</dbReference>
<evidence type="ECO:0000256" key="11">
    <source>
        <dbReference type="SAM" id="SignalP"/>
    </source>
</evidence>
<name>A0A545UC92_9GAMM</name>
<dbReference type="InterPro" id="IPR039426">
    <property type="entry name" value="TonB-dep_rcpt-like"/>
</dbReference>
<keyword evidence="7 8" id="KW-0998">Cell outer membrane</keyword>
<dbReference type="SUPFAM" id="SSF56935">
    <property type="entry name" value="Porins"/>
    <property type="match status" value="1"/>
</dbReference>
<keyword evidence="5 9" id="KW-0798">TonB box</keyword>
<dbReference type="InterPro" id="IPR037066">
    <property type="entry name" value="Plug_dom_sf"/>
</dbReference>
<evidence type="ECO:0000313" key="15">
    <source>
        <dbReference type="Proteomes" id="UP000315439"/>
    </source>
</evidence>
<evidence type="ECO:0000256" key="7">
    <source>
        <dbReference type="ARBA" id="ARBA00023237"/>
    </source>
</evidence>
<keyword evidence="4 8" id="KW-0812">Transmembrane</keyword>
<dbReference type="Pfam" id="PF00593">
    <property type="entry name" value="TonB_dep_Rec_b-barrel"/>
    <property type="match status" value="1"/>
</dbReference>
<evidence type="ECO:0000256" key="1">
    <source>
        <dbReference type="ARBA" id="ARBA00004571"/>
    </source>
</evidence>
<dbReference type="AlphaFoldDB" id="A0A545UC92"/>
<comment type="subcellular location">
    <subcellularLocation>
        <location evidence="1 8">Cell outer membrane</location>
        <topology evidence="1 8">Multi-pass membrane protein</topology>
    </subcellularLocation>
</comment>
<keyword evidence="14" id="KW-0675">Receptor</keyword>
<dbReference type="Gene3D" id="2.170.130.10">
    <property type="entry name" value="TonB-dependent receptor, plug domain"/>
    <property type="match status" value="1"/>
</dbReference>
<evidence type="ECO:0000259" key="12">
    <source>
        <dbReference type="Pfam" id="PF00593"/>
    </source>
</evidence>
<dbReference type="Gene3D" id="2.40.170.20">
    <property type="entry name" value="TonB-dependent receptor, beta-barrel domain"/>
    <property type="match status" value="1"/>
</dbReference>
<feature type="chain" id="PRO_5022135809" evidence="11">
    <location>
        <begin position="27"/>
        <end position="765"/>
    </location>
</feature>
<feature type="domain" description="TonB-dependent receptor plug" evidence="13">
    <location>
        <begin position="74"/>
        <end position="182"/>
    </location>
</feature>
<dbReference type="InterPro" id="IPR012910">
    <property type="entry name" value="Plug_dom"/>
</dbReference>